<dbReference type="EMBL" id="JAWHZD010000001">
    <property type="protein sequence ID" value="MDV0840048.1"/>
    <property type="molecule type" value="Genomic_DNA"/>
</dbReference>
<dbReference type="PANTHER" id="PTHR44591">
    <property type="entry name" value="STRESS RESPONSE REGULATOR PROTEIN 1"/>
    <property type="match status" value="1"/>
</dbReference>
<evidence type="ECO:0000256" key="3">
    <source>
        <dbReference type="PROSITE-ProRule" id="PRU00169"/>
    </source>
</evidence>
<dbReference type="InterPro" id="IPR001789">
    <property type="entry name" value="Sig_transdc_resp-reg_receiver"/>
</dbReference>
<evidence type="ECO:0000313" key="5">
    <source>
        <dbReference type="EMBL" id="MDV0840048.1"/>
    </source>
</evidence>
<proteinExistence type="predicted"/>
<gene>
    <name evidence="5" type="ORF">RZP41_01895</name>
</gene>
<keyword evidence="1 3" id="KW-0597">Phosphoprotein</keyword>
<dbReference type="SUPFAM" id="SSF52172">
    <property type="entry name" value="CheY-like"/>
    <property type="match status" value="1"/>
</dbReference>
<dbReference type="AlphaFoldDB" id="A0AAW8XIG2"/>
<sequence>MLLFGPLLFCFFYVDLELQSTGFLKTSAAFPLKVPALKSRPSIKGAESSANLAAALASKGTIAKGEGNVEQSVLDDVNVVTQAVTPRVLRRAGDAVILWVDDRPNGNRFERQSMEALGIRFVNVVSTDEALERLKNQSFDVIISDMKRPGDDRAGYTLLDELRRKGKDIPYIIYASSNAAQHKEQAKQHGALDATNNPPELFRLVMGALKK</sequence>
<dbReference type="PANTHER" id="PTHR44591:SF14">
    <property type="entry name" value="PROTEIN PILG"/>
    <property type="match status" value="1"/>
</dbReference>
<dbReference type="CDD" id="cd00156">
    <property type="entry name" value="REC"/>
    <property type="match status" value="1"/>
</dbReference>
<comment type="caution">
    <text evidence="5">The sequence shown here is derived from an EMBL/GenBank/DDBJ whole genome shotgun (WGS) entry which is preliminary data.</text>
</comment>
<evidence type="ECO:0000256" key="1">
    <source>
        <dbReference type="ARBA" id="ARBA00022553"/>
    </source>
</evidence>
<evidence type="ECO:0000313" key="6">
    <source>
        <dbReference type="Proteomes" id="UP001284547"/>
    </source>
</evidence>
<feature type="domain" description="Response regulatory" evidence="4">
    <location>
        <begin position="96"/>
        <end position="211"/>
    </location>
</feature>
<evidence type="ECO:0000259" key="4">
    <source>
        <dbReference type="PROSITE" id="PS50110"/>
    </source>
</evidence>
<name>A0AAW8XIG2_9ENTR</name>
<reference evidence="5" key="1">
    <citation type="submission" date="2023-10" db="EMBL/GenBank/DDBJ databases">
        <title>Surveillance and assessment of the effects of hospital wastewater treatment on clearance of pathogenic bacterial and antimicrobial resistance genes.</title>
        <authorList>
            <person name="Wu Y."/>
        </authorList>
    </citation>
    <scope>NUCLEOTIDE SEQUENCE</scope>
    <source>
        <strain evidence="5">23-M-SRM-33-1</strain>
    </source>
</reference>
<dbReference type="PROSITE" id="PS50110">
    <property type="entry name" value="RESPONSE_REGULATORY"/>
    <property type="match status" value="1"/>
</dbReference>
<organism evidence="5 6">
    <name type="scientific">Klebsiella quasipneumoniae subsp. quasipneumoniae</name>
    <dbReference type="NCBI Taxonomy" id="1667327"/>
    <lineage>
        <taxon>Bacteria</taxon>
        <taxon>Pseudomonadati</taxon>
        <taxon>Pseudomonadota</taxon>
        <taxon>Gammaproteobacteria</taxon>
        <taxon>Enterobacterales</taxon>
        <taxon>Enterobacteriaceae</taxon>
        <taxon>Klebsiella/Raoultella group</taxon>
        <taxon>Klebsiella</taxon>
        <taxon>Klebsiella pneumoniae complex</taxon>
    </lineage>
</organism>
<dbReference type="Proteomes" id="UP001284547">
    <property type="component" value="Unassembled WGS sequence"/>
</dbReference>
<keyword evidence="2" id="KW-0902">Two-component regulatory system</keyword>
<dbReference type="InterPro" id="IPR050595">
    <property type="entry name" value="Bact_response_regulator"/>
</dbReference>
<dbReference type="SMART" id="SM00448">
    <property type="entry name" value="REC"/>
    <property type="match status" value="1"/>
</dbReference>
<accession>A0AAW8XIG2</accession>
<dbReference type="Pfam" id="PF00072">
    <property type="entry name" value="Response_reg"/>
    <property type="match status" value="1"/>
</dbReference>
<dbReference type="GO" id="GO:0000160">
    <property type="term" value="P:phosphorelay signal transduction system"/>
    <property type="evidence" value="ECO:0007669"/>
    <property type="project" value="UniProtKB-KW"/>
</dbReference>
<protein>
    <submittedName>
        <fullName evidence="5">Response regulator</fullName>
    </submittedName>
</protein>
<evidence type="ECO:0000256" key="2">
    <source>
        <dbReference type="ARBA" id="ARBA00023012"/>
    </source>
</evidence>
<dbReference type="InterPro" id="IPR011006">
    <property type="entry name" value="CheY-like_superfamily"/>
</dbReference>
<dbReference type="RefSeq" id="WP_101861489.1">
    <property type="nucleotide sequence ID" value="NZ_JAOUTP010000015.1"/>
</dbReference>
<feature type="modified residue" description="4-aspartylphosphate" evidence="3">
    <location>
        <position position="145"/>
    </location>
</feature>
<dbReference type="Gene3D" id="3.40.50.2300">
    <property type="match status" value="1"/>
</dbReference>